<dbReference type="SMART" id="SM00194">
    <property type="entry name" value="PTPc"/>
    <property type="match status" value="1"/>
</dbReference>
<feature type="signal peptide" evidence="7">
    <location>
        <begin position="1"/>
        <end position="31"/>
    </location>
</feature>
<accession>A0ABY7E8Q6</accession>
<evidence type="ECO:0000259" key="10">
    <source>
        <dbReference type="PROSITE" id="PS50853"/>
    </source>
</evidence>
<dbReference type="InterPro" id="IPR007110">
    <property type="entry name" value="Ig-like_dom"/>
</dbReference>
<protein>
    <submittedName>
        <fullName evidence="11">HMCN1-like protein</fullName>
    </submittedName>
</protein>
<comment type="subcellular location">
    <subcellularLocation>
        <location evidence="1">Membrane</location>
        <topology evidence="1">Single-pass type I membrane protein</topology>
    </subcellularLocation>
</comment>
<dbReference type="PROSITE" id="PS50853">
    <property type="entry name" value="FN3"/>
    <property type="match status" value="1"/>
</dbReference>
<sequence>MIFNRNVKISGLNMIINFISFFLTLLQCARCNVKLTAEPAFVSENMTQIFTCSTEKPVQFVEFLTYRDTYAATIGYTENKCVAVIKAHVSNCSCESPTSYKCTTKPLTRFNHTAPWNCRGTIDSVAIPSNILHVDVRVWVGLVVISGEESDIVNIHEGDALQLNCTASNGIPEANITWFFDNKTPNFYRDDIPIMNSTESKTFDNDDNTKTVTSCLKYSVTRQNHLMGVYCNASNMENDLLSSRKIALNVIYVPEGGILIANNTYFMIRNSETIQQLQCSVIGGNPLANLFWTCYNGNQTYSNLTDRAVSTVTWKAGYNTESTCSCAASHEMDWYDVKNVTVKVLYPPLAPLCKVGNSKIAPGTLNVSLSSNLTLSCNSEANPEPNYFRWSSTSGKTTPGPNLSMSYVQVEDGGSYILSIQNSMLPSVGNRQNGMRNDTFKINVHYPPTITSLEPTIKATENQPLNYSCNATPGNPNETSFTWTITGMTNFEISNSRFLVIENVSIANEGYYNCTVRNYMEPTGFNGTFGTDSRRIFLDVKYSARIESFCGYNDTGEDWFIVNHGDEIQLKCLIKGDPQPEIHIKRNDEILASVHSGLELQLKKKSSCLEDIGTFTCYAKNELNLEQPSYKTLDVDVKCAPLYPLGYSPKLNVIATSGEDVILTFTVFSNPPPFSALWIFRQDMQHLPRNVTQVYVSNDNMTTDIRISRIKPDEFGEYSVTVHNTLGSISETFFIIAEGPPEKPSHFFVKEELITDTTAVVVWTPSFNGGHLQTFHVSWRQVLTNNWFSADAGTYAINFTIIELIPGTKYEAKMYSSNIRGKSGESDLITFSTIETRPLDNTVSDLWRMIDAENVQVIVMVTNLIEAGTIKCCQYWSDRPVTYGKCCVSLERIEEYADYVVRHIVYCMEQYLYLHEALAELHDPIGEIYAVEKFVQLYKNSRLHATEDNEFRELCKLLVVCNTEERDTQIKKTPDGALVENLIKSFDRKILPDDTFRPKLTIRRPGENDFINAIFIPTIRQRNKFILTQCPLENTVVDFIRLLWDHAIKNVVVLESEVDKGQYRMCYDVIYERLINKQEKEKVKMEYVNMQFPKYDQ</sequence>
<evidence type="ECO:0000313" key="12">
    <source>
        <dbReference type="Proteomes" id="UP001164746"/>
    </source>
</evidence>
<evidence type="ECO:0000259" key="9">
    <source>
        <dbReference type="PROSITE" id="PS50835"/>
    </source>
</evidence>
<dbReference type="SMART" id="SM00409">
    <property type="entry name" value="IG"/>
    <property type="match status" value="5"/>
</dbReference>
<feature type="domain" description="Ig-like" evidence="9">
    <location>
        <begin position="448"/>
        <end position="537"/>
    </location>
</feature>
<feature type="domain" description="Ig-like" evidence="9">
    <location>
        <begin position="347"/>
        <end position="429"/>
    </location>
</feature>
<feature type="domain" description="Tyrosine-protein phosphatase" evidence="8">
    <location>
        <begin position="795"/>
        <end position="904"/>
    </location>
</feature>
<feature type="domain" description="Fibronectin type-III" evidence="10">
    <location>
        <begin position="740"/>
        <end position="836"/>
    </location>
</feature>
<evidence type="ECO:0000313" key="11">
    <source>
        <dbReference type="EMBL" id="WAR06410.1"/>
    </source>
</evidence>
<dbReference type="SUPFAM" id="SSF48726">
    <property type="entry name" value="Immunoglobulin"/>
    <property type="match status" value="4"/>
</dbReference>
<dbReference type="InterPro" id="IPR051275">
    <property type="entry name" value="Cell_adhesion_signaling"/>
</dbReference>
<dbReference type="PANTHER" id="PTHR11640:SF31">
    <property type="entry name" value="IRREGULAR CHIASM C-ROUGHEST PROTEIN-RELATED"/>
    <property type="match status" value="1"/>
</dbReference>
<dbReference type="InterPro" id="IPR000242">
    <property type="entry name" value="PTP_cat"/>
</dbReference>
<keyword evidence="2" id="KW-0378">Hydrolase</keyword>
<feature type="domain" description="Ig-like" evidence="9">
    <location>
        <begin position="565"/>
        <end position="634"/>
    </location>
</feature>
<keyword evidence="4" id="KW-1015">Disulfide bond</keyword>
<dbReference type="PROSITE" id="PS50055">
    <property type="entry name" value="TYR_PHOSPHATASE_PTP"/>
    <property type="match status" value="2"/>
</dbReference>
<dbReference type="PROSITE" id="PS50835">
    <property type="entry name" value="IG_LIKE"/>
    <property type="match status" value="5"/>
</dbReference>
<evidence type="ECO:0000256" key="4">
    <source>
        <dbReference type="ARBA" id="ARBA00023157"/>
    </source>
</evidence>
<dbReference type="Pfam" id="PF13927">
    <property type="entry name" value="Ig_3"/>
    <property type="match status" value="2"/>
</dbReference>
<evidence type="ECO:0000259" key="8">
    <source>
        <dbReference type="PROSITE" id="PS50055"/>
    </source>
</evidence>
<feature type="domain" description="Ig-like" evidence="9">
    <location>
        <begin position="254"/>
        <end position="341"/>
    </location>
</feature>
<dbReference type="EMBL" id="CP111016">
    <property type="protein sequence ID" value="WAR06410.1"/>
    <property type="molecule type" value="Genomic_DNA"/>
</dbReference>
<evidence type="ECO:0000256" key="3">
    <source>
        <dbReference type="ARBA" id="ARBA00023136"/>
    </source>
</evidence>
<keyword evidence="6" id="KW-0393">Immunoglobulin domain</keyword>
<dbReference type="Proteomes" id="UP001164746">
    <property type="component" value="Chromosome 5"/>
</dbReference>
<evidence type="ECO:0000256" key="6">
    <source>
        <dbReference type="ARBA" id="ARBA00023319"/>
    </source>
</evidence>
<proteinExistence type="predicted"/>
<feature type="domain" description="Tyrosine-protein phosphatase" evidence="8">
    <location>
        <begin position="947"/>
        <end position="1066"/>
    </location>
</feature>
<dbReference type="InterPro" id="IPR003961">
    <property type="entry name" value="FN3_dom"/>
</dbReference>
<reference evidence="11" key="1">
    <citation type="submission" date="2022-11" db="EMBL/GenBank/DDBJ databases">
        <title>Centuries of genome instability and evolution in soft-shell clam transmissible cancer (bioRxiv).</title>
        <authorList>
            <person name="Hart S.F.M."/>
            <person name="Yonemitsu M.A."/>
            <person name="Giersch R.M."/>
            <person name="Beal B.F."/>
            <person name="Arriagada G."/>
            <person name="Davis B.W."/>
            <person name="Ostrander E.A."/>
            <person name="Goff S.P."/>
            <person name="Metzger M.J."/>
        </authorList>
    </citation>
    <scope>NUCLEOTIDE SEQUENCE</scope>
    <source>
        <strain evidence="11">MELC-2E11</strain>
        <tissue evidence="11">Siphon/mantle</tissue>
    </source>
</reference>
<keyword evidence="7" id="KW-0732">Signal</keyword>
<dbReference type="Gene3D" id="3.90.190.10">
    <property type="entry name" value="Protein tyrosine phosphatase superfamily"/>
    <property type="match status" value="2"/>
</dbReference>
<evidence type="ECO:0000256" key="1">
    <source>
        <dbReference type="ARBA" id="ARBA00004479"/>
    </source>
</evidence>
<gene>
    <name evidence="11" type="ORF">MAR_021779</name>
</gene>
<dbReference type="Pfam" id="PF00102">
    <property type="entry name" value="Y_phosphatase"/>
    <property type="match status" value="2"/>
</dbReference>
<dbReference type="SMART" id="SM00060">
    <property type="entry name" value="FN3"/>
    <property type="match status" value="1"/>
</dbReference>
<dbReference type="InterPro" id="IPR003598">
    <property type="entry name" value="Ig_sub2"/>
</dbReference>
<dbReference type="Pfam" id="PF00041">
    <property type="entry name" value="fn3"/>
    <property type="match status" value="1"/>
</dbReference>
<dbReference type="SUPFAM" id="SSF52799">
    <property type="entry name" value="(Phosphotyrosine protein) phosphatases II"/>
    <property type="match status" value="2"/>
</dbReference>
<keyword evidence="5" id="KW-0325">Glycoprotein</keyword>
<dbReference type="InterPro" id="IPR003599">
    <property type="entry name" value="Ig_sub"/>
</dbReference>
<keyword evidence="3" id="KW-0472">Membrane</keyword>
<dbReference type="InterPro" id="IPR029021">
    <property type="entry name" value="Prot-tyrosine_phosphatase-like"/>
</dbReference>
<dbReference type="CDD" id="cd00063">
    <property type="entry name" value="FN3"/>
    <property type="match status" value="1"/>
</dbReference>
<dbReference type="SMART" id="SM00408">
    <property type="entry name" value="IGc2"/>
    <property type="match status" value="3"/>
</dbReference>
<keyword evidence="2" id="KW-0904">Protein phosphatase</keyword>
<dbReference type="InterPro" id="IPR036179">
    <property type="entry name" value="Ig-like_dom_sf"/>
</dbReference>
<dbReference type="InterPro" id="IPR013162">
    <property type="entry name" value="CD80_C2-set"/>
</dbReference>
<dbReference type="PANTHER" id="PTHR11640">
    <property type="entry name" value="NEPHRIN"/>
    <property type="match status" value="1"/>
</dbReference>
<feature type="domain" description="Ig-like" evidence="9">
    <location>
        <begin position="128"/>
        <end position="247"/>
    </location>
</feature>
<dbReference type="Gene3D" id="2.60.40.10">
    <property type="entry name" value="Immunoglobulins"/>
    <property type="match status" value="6"/>
</dbReference>
<dbReference type="SUPFAM" id="SSF49265">
    <property type="entry name" value="Fibronectin type III"/>
    <property type="match status" value="1"/>
</dbReference>
<evidence type="ECO:0000256" key="2">
    <source>
        <dbReference type="ARBA" id="ARBA00022912"/>
    </source>
</evidence>
<dbReference type="InterPro" id="IPR036116">
    <property type="entry name" value="FN3_sf"/>
</dbReference>
<dbReference type="Pfam" id="PF08205">
    <property type="entry name" value="C2-set_2"/>
    <property type="match status" value="1"/>
</dbReference>
<keyword evidence="12" id="KW-1185">Reference proteome</keyword>
<evidence type="ECO:0000256" key="7">
    <source>
        <dbReference type="SAM" id="SignalP"/>
    </source>
</evidence>
<feature type="chain" id="PRO_5047273394" evidence="7">
    <location>
        <begin position="32"/>
        <end position="1097"/>
    </location>
</feature>
<name>A0ABY7E8Q6_MYAAR</name>
<evidence type="ECO:0000256" key="5">
    <source>
        <dbReference type="ARBA" id="ARBA00023180"/>
    </source>
</evidence>
<dbReference type="InterPro" id="IPR013783">
    <property type="entry name" value="Ig-like_fold"/>
</dbReference>
<organism evidence="11 12">
    <name type="scientific">Mya arenaria</name>
    <name type="common">Soft-shell clam</name>
    <dbReference type="NCBI Taxonomy" id="6604"/>
    <lineage>
        <taxon>Eukaryota</taxon>
        <taxon>Metazoa</taxon>
        <taxon>Spiralia</taxon>
        <taxon>Lophotrochozoa</taxon>
        <taxon>Mollusca</taxon>
        <taxon>Bivalvia</taxon>
        <taxon>Autobranchia</taxon>
        <taxon>Heteroconchia</taxon>
        <taxon>Euheterodonta</taxon>
        <taxon>Imparidentia</taxon>
        <taxon>Neoheterodontei</taxon>
        <taxon>Myida</taxon>
        <taxon>Myoidea</taxon>
        <taxon>Myidae</taxon>
        <taxon>Mya</taxon>
    </lineage>
</organism>